<dbReference type="Proteomes" id="UP001172680">
    <property type="component" value="Unassembled WGS sequence"/>
</dbReference>
<keyword evidence="2" id="KW-1185">Reference proteome</keyword>
<evidence type="ECO:0000313" key="2">
    <source>
        <dbReference type="Proteomes" id="UP001172680"/>
    </source>
</evidence>
<proteinExistence type="predicted"/>
<dbReference type="EMBL" id="JAPDRP010000016">
    <property type="protein sequence ID" value="KAJ9640946.1"/>
    <property type="molecule type" value="Genomic_DNA"/>
</dbReference>
<evidence type="ECO:0000313" key="1">
    <source>
        <dbReference type="EMBL" id="KAJ9640946.1"/>
    </source>
</evidence>
<reference evidence="1" key="1">
    <citation type="submission" date="2022-10" db="EMBL/GenBank/DDBJ databases">
        <title>Culturing micro-colonial fungi from biological soil crusts in the Mojave desert and describing Neophaeococcomyces mojavensis, and introducing the new genera and species Taxawa tesnikishii.</title>
        <authorList>
            <person name="Kurbessoian T."/>
            <person name="Stajich J.E."/>
        </authorList>
    </citation>
    <scope>NUCLEOTIDE SEQUENCE</scope>
    <source>
        <strain evidence="1">JES_115</strain>
    </source>
</reference>
<sequence>MAKPKTVAALESESNHTVGHQDPAPTQPNSRSTRSPKVLLSAQTRANAANAQPNKPKPAAAGSTAAKAKADGNDTKDGGFRFVVGRFTEDGVDQKGHLVIKCIDEEGVEVPHTLKAPSNWNDPAEIKKLNTSKNQWIRRTTKGVQRELQHGKTWSSERKGELPREERSSDSVASLWGRKDGDLYKLRNGLNIVIDGDEQSETSPPPEQRKRTQGETSQTKKRNLLAEVNEEEGEEQDLSQLPTKRRQATGKTTQTKQRKLALEAREKEQEEEDSLPEIPYKEDVMEEVRSTDPRQQHVSRSPFQRKRAYAEMGKRKVTFAVEGEANPPEIAYEGGSVKEIGPTDQDEREERNVPVPPQKPKPAPKSRKTKKRKVTAKAGAKDDAPEIPYREGPDPFAVLEEQNKALDAHIAKKQKLLQTLRKKFKITAKVPEEAGEGQEADEGEEAEATEDFEDSAPEIPYREAPENFWGVEQERELQQLLAAQPKPEKRKRARRN</sequence>
<comment type="caution">
    <text evidence="1">The sequence shown here is derived from an EMBL/GenBank/DDBJ whole genome shotgun (WGS) entry which is preliminary data.</text>
</comment>
<protein>
    <submittedName>
        <fullName evidence="1">Uncharacterized protein</fullName>
    </submittedName>
</protein>
<gene>
    <name evidence="1" type="ORF">H2199_005614</name>
</gene>
<accession>A0ACC2Z0A2</accession>
<organism evidence="1 2">
    <name type="scientific">Coniosporium tulheliwenetii</name>
    <dbReference type="NCBI Taxonomy" id="3383036"/>
    <lineage>
        <taxon>Eukaryota</taxon>
        <taxon>Fungi</taxon>
        <taxon>Dikarya</taxon>
        <taxon>Ascomycota</taxon>
        <taxon>Pezizomycotina</taxon>
        <taxon>Dothideomycetes</taxon>
        <taxon>Dothideomycetes incertae sedis</taxon>
        <taxon>Coniosporium</taxon>
    </lineage>
</organism>
<name>A0ACC2Z0A2_9PEZI</name>